<reference evidence="1 2" key="1">
    <citation type="submission" date="2017-05" db="EMBL/GenBank/DDBJ databases">
        <title>Vagococcus spp. assemblies.</title>
        <authorList>
            <person name="Gulvik C.A."/>
        </authorList>
    </citation>
    <scope>NUCLEOTIDE SEQUENCE [LARGE SCALE GENOMIC DNA]</scope>
    <source>
        <strain evidence="1 2">NCFB 2777</strain>
    </source>
</reference>
<sequence>MAKEKPTNSVKILTKLISDSSQKLLAAFINDDIKLSKDRDKLRKKINLACSENSFVVIHIAESNDPNQPFETVAGKLRANENNPDIIILSDQKTQSIRMIPINSIRKISFLKSKIANSTKKRQIT</sequence>
<accession>A0A429ZQZ3</accession>
<dbReference type="OrthoDB" id="2200237at2"/>
<gene>
    <name evidence="1" type="ORF">CBF35_06710</name>
</gene>
<dbReference type="Proteomes" id="UP000287239">
    <property type="component" value="Unassembled WGS sequence"/>
</dbReference>
<dbReference type="RefSeq" id="WP_126779376.1">
    <property type="nucleotide sequence ID" value="NZ_CAUQJP010000082.1"/>
</dbReference>
<name>A0A429ZQZ3_9ENTE</name>
<dbReference type="EMBL" id="NGJU01000008">
    <property type="protein sequence ID" value="RST96085.1"/>
    <property type="molecule type" value="Genomic_DNA"/>
</dbReference>
<dbReference type="GeneID" id="98568055"/>
<keyword evidence="2" id="KW-1185">Reference proteome</keyword>
<proteinExistence type="predicted"/>
<dbReference type="AlphaFoldDB" id="A0A429ZQZ3"/>
<comment type="caution">
    <text evidence="1">The sequence shown here is derived from an EMBL/GenBank/DDBJ whole genome shotgun (WGS) entry which is preliminary data.</text>
</comment>
<evidence type="ECO:0000313" key="2">
    <source>
        <dbReference type="Proteomes" id="UP000287239"/>
    </source>
</evidence>
<protein>
    <submittedName>
        <fullName evidence="1">Uncharacterized protein</fullName>
    </submittedName>
</protein>
<evidence type="ECO:0000313" key="1">
    <source>
        <dbReference type="EMBL" id="RST96085.1"/>
    </source>
</evidence>
<organism evidence="1 2">
    <name type="scientific">Vagococcus salmoninarum</name>
    <dbReference type="NCBI Taxonomy" id="2739"/>
    <lineage>
        <taxon>Bacteria</taxon>
        <taxon>Bacillati</taxon>
        <taxon>Bacillota</taxon>
        <taxon>Bacilli</taxon>
        <taxon>Lactobacillales</taxon>
        <taxon>Enterococcaceae</taxon>
        <taxon>Vagococcus</taxon>
    </lineage>
</organism>